<feature type="transmembrane region" description="Helical" evidence="1">
    <location>
        <begin position="55"/>
        <end position="72"/>
    </location>
</feature>
<feature type="transmembrane region" description="Helical" evidence="1">
    <location>
        <begin position="140"/>
        <end position="163"/>
    </location>
</feature>
<feature type="transmembrane region" description="Helical" evidence="1">
    <location>
        <begin position="310"/>
        <end position="333"/>
    </location>
</feature>
<feature type="transmembrane region" description="Helical" evidence="1">
    <location>
        <begin position="84"/>
        <end position="102"/>
    </location>
</feature>
<dbReference type="Proteomes" id="UP001151133">
    <property type="component" value="Unassembled WGS sequence"/>
</dbReference>
<protein>
    <recommendedName>
        <fullName evidence="4">Cytochrome C and Quinol oxidase polypeptide I</fullName>
    </recommendedName>
</protein>
<accession>A0A9X2ZLC5</accession>
<keyword evidence="1" id="KW-0472">Membrane</keyword>
<sequence>MKLLSKMSSQKSWIICCFFNFLIASLMGLLMRYLYLFPLNINYSFLLHAHSHVAMLGWAYLMIYVLIVRFYLPKEKGEKPIYSQLFWVTEFAVIGMMVSFPIQGYALFSIVFSTMHILLSYVFCWLVWKDGFKDRTSHHKLLLVAVLFMVFSTLGVWCLGPAVSMLGKQSAFYQIAIQFFLHFQFNGWFLFSVLALFLKQFDDKIEKKAFKIFFILLIVATFLTVAFPISWYVENNLLSWINTIGVVLQLVAFVYFYKMLKPQIAWFKTNLDSTTKIVYGLALCSLFLKTGIQLLVLIPNLGEVSHQIRSFIIGFIHLTTLGIITGFLLGVLIQSKLLSHQSYLLRIGIKCFIFGYIITEVLLFVQGGFLYFGKGPLWGYYEEIFGTSILIVVGLSLITASIFKTKMLPKEVSLNPSNSELTK</sequence>
<feature type="transmembrane region" description="Helical" evidence="1">
    <location>
        <begin position="277"/>
        <end position="298"/>
    </location>
</feature>
<dbReference type="AlphaFoldDB" id="A0A9X2ZLC5"/>
<organism evidence="2 3">
    <name type="scientific">Flavobacterium frigoritolerans</name>
    <dbReference type="NCBI Taxonomy" id="2987686"/>
    <lineage>
        <taxon>Bacteria</taxon>
        <taxon>Pseudomonadati</taxon>
        <taxon>Bacteroidota</taxon>
        <taxon>Flavobacteriia</taxon>
        <taxon>Flavobacteriales</taxon>
        <taxon>Flavobacteriaceae</taxon>
        <taxon>Flavobacterium</taxon>
    </lineage>
</organism>
<dbReference type="EMBL" id="JAOZEV010000001">
    <property type="protein sequence ID" value="MCV9930726.1"/>
    <property type="molecule type" value="Genomic_DNA"/>
</dbReference>
<gene>
    <name evidence="2" type="ORF">OIU80_00390</name>
</gene>
<feature type="transmembrane region" description="Helical" evidence="1">
    <location>
        <begin position="175"/>
        <end position="198"/>
    </location>
</feature>
<reference evidence="2" key="1">
    <citation type="submission" date="2022-10" db="EMBL/GenBank/DDBJ databases">
        <title>Two novel species of Flavobacterium.</title>
        <authorList>
            <person name="Liu Q."/>
            <person name="Xin Y.-H."/>
        </authorList>
    </citation>
    <scope>NUCLEOTIDE SEQUENCE</scope>
    <source>
        <strain evidence="2">LS1R47</strain>
    </source>
</reference>
<feature type="transmembrane region" description="Helical" evidence="1">
    <location>
        <begin position="384"/>
        <end position="403"/>
    </location>
</feature>
<feature type="transmembrane region" description="Helical" evidence="1">
    <location>
        <begin position="108"/>
        <end position="128"/>
    </location>
</feature>
<keyword evidence="3" id="KW-1185">Reference proteome</keyword>
<comment type="caution">
    <text evidence="2">The sequence shown here is derived from an EMBL/GenBank/DDBJ whole genome shotgun (WGS) entry which is preliminary data.</text>
</comment>
<keyword evidence="1" id="KW-0812">Transmembrane</keyword>
<feature type="transmembrane region" description="Helical" evidence="1">
    <location>
        <begin position="353"/>
        <end position="372"/>
    </location>
</feature>
<evidence type="ECO:0000313" key="2">
    <source>
        <dbReference type="EMBL" id="MCV9930726.1"/>
    </source>
</evidence>
<proteinExistence type="predicted"/>
<evidence type="ECO:0000313" key="3">
    <source>
        <dbReference type="Proteomes" id="UP001151133"/>
    </source>
</evidence>
<evidence type="ECO:0000256" key="1">
    <source>
        <dbReference type="SAM" id="Phobius"/>
    </source>
</evidence>
<feature type="transmembrane region" description="Helical" evidence="1">
    <location>
        <begin position="210"/>
        <end position="231"/>
    </location>
</feature>
<keyword evidence="1" id="KW-1133">Transmembrane helix</keyword>
<feature type="transmembrane region" description="Helical" evidence="1">
    <location>
        <begin position="12"/>
        <end position="35"/>
    </location>
</feature>
<dbReference type="RefSeq" id="WP_264285134.1">
    <property type="nucleotide sequence ID" value="NZ_JAOZEV010000001.1"/>
</dbReference>
<feature type="transmembrane region" description="Helical" evidence="1">
    <location>
        <begin position="237"/>
        <end position="257"/>
    </location>
</feature>
<name>A0A9X2ZLC5_9FLAO</name>
<evidence type="ECO:0008006" key="4">
    <source>
        <dbReference type="Google" id="ProtNLM"/>
    </source>
</evidence>